<evidence type="ECO:0000313" key="2">
    <source>
        <dbReference type="Proteomes" id="UP000253918"/>
    </source>
</evidence>
<sequence length="180" mass="18696">MANGLGTAVLGADDRVRATAAVKAALRVHLAEEDGRIGDVAEAALGLAEQFTGRVLLARALTETVAADGCWRRLAARPVRGIAGVEAGGAVLPVESFAVDIDGGGTGWVRVAAGNVSRATVRFTAGMAEGWDALAPPLREGAVLLAAHLFREGEGARVPAAVAALWRPYRTLSLRWERHG</sequence>
<dbReference type="InterPro" id="IPR011738">
    <property type="entry name" value="Phage_CHP"/>
</dbReference>
<reference evidence="1 2" key="1">
    <citation type="submission" date="2018-07" db="EMBL/GenBank/DDBJ databases">
        <title>a novel species of Sphingomonas isolated from the rhizosphere soil of Araceae plant.</title>
        <authorList>
            <person name="Zhiyong W."/>
            <person name="Qinglan Z."/>
            <person name="Zhiwei F."/>
            <person name="Ding X."/>
            <person name="Gejiao W."/>
            <person name="Shixue Z."/>
        </authorList>
    </citation>
    <scope>NUCLEOTIDE SEQUENCE [LARGE SCALE GENOMIC DNA]</scope>
    <source>
        <strain evidence="1 2">WZY 27</strain>
    </source>
</reference>
<gene>
    <name evidence="1" type="ORF">DVW87_14615</name>
</gene>
<protein>
    <recommendedName>
        <fullName evidence="3">PhiE125 gp8 family phage protein</fullName>
    </recommendedName>
</protein>
<dbReference type="Proteomes" id="UP000253918">
    <property type="component" value="Unassembled WGS sequence"/>
</dbReference>
<dbReference type="EMBL" id="QQNB01000003">
    <property type="protein sequence ID" value="RDE05035.1"/>
    <property type="molecule type" value="Genomic_DNA"/>
</dbReference>
<evidence type="ECO:0008006" key="3">
    <source>
        <dbReference type="Google" id="ProtNLM"/>
    </source>
</evidence>
<name>A0A369VTR0_9SPHN</name>
<dbReference type="Gene3D" id="1.10.3230.30">
    <property type="entry name" value="Phage gp6-like head-tail connector protein"/>
    <property type="match status" value="1"/>
</dbReference>
<proteinExistence type="predicted"/>
<organism evidence="1 2">
    <name type="scientific">Sphingomonas aracearum</name>
    <dbReference type="NCBI Taxonomy" id="2283317"/>
    <lineage>
        <taxon>Bacteria</taxon>
        <taxon>Pseudomonadati</taxon>
        <taxon>Pseudomonadota</taxon>
        <taxon>Alphaproteobacteria</taxon>
        <taxon>Sphingomonadales</taxon>
        <taxon>Sphingomonadaceae</taxon>
        <taxon>Sphingomonas</taxon>
    </lineage>
</organism>
<dbReference type="AlphaFoldDB" id="A0A369VTR0"/>
<dbReference type="OrthoDB" id="8478788at2"/>
<keyword evidence="2" id="KW-1185">Reference proteome</keyword>
<accession>A0A369VTR0</accession>
<evidence type="ECO:0000313" key="1">
    <source>
        <dbReference type="EMBL" id="RDE05035.1"/>
    </source>
</evidence>
<dbReference type="NCBIfam" id="TIGR02215">
    <property type="entry name" value="phage_chp_gp8"/>
    <property type="match status" value="1"/>
</dbReference>
<comment type="caution">
    <text evidence="1">The sequence shown here is derived from an EMBL/GenBank/DDBJ whole genome shotgun (WGS) entry which is preliminary data.</text>
</comment>